<accession>X0SPV4</accession>
<comment type="caution">
    <text evidence="1">The sequence shown here is derived from an EMBL/GenBank/DDBJ whole genome shotgun (WGS) entry which is preliminary data.</text>
</comment>
<feature type="non-terminal residue" evidence="1">
    <location>
        <position position="124"/>
    </location>
</feature>
<sequence>MKRTLPILVCVLALAAPVCADALRIEIGLGGVFPAGGWTHCRISGFDNVADGELVIVHVSEMFERHMGVERGVAEELILMPDESPMITVEIPRKGRVDLPPEATRHLRGVRDKLPVIFLGENSP</sequence>
<name>X0SPV4_9ZZZZ</name>
<gene>
    <name evidence="1" type="ORF">S01H1_05922</name>
</gene>
<reference evidence="1" key="1">
    <citation type="journal article" date="2014" name="Front. Microbiol.">
        <title>High frequency of phylogenetically diverse reductive dehalogenase-homologous genes in deep subseafloor sedimentary metagenomes.</title>
        <authorList>
            <person name="Kawai M."/>
            <person name="Futagami T."/>
            <person name="Toyoda A."/>
            <person name="Takaki Y."/>
            <person name="Nishi S."/>
            <person name="Hori S."/>
            <person name="Arai W."/>
            <person name="Tsubouchi T."/>
            <person name="Morono Y."/>
            <person name="Uchiyama I."/>
            <person name="Ito T."/>
            <person name="Fujiyama A."/>
            <person name="Inagaki F."/>
            <person name="Takami H."/>
        </authorList>
    </citation>
    <scope>NUCLEOTIDE SEQUENCE</scope>
    <source>
        <strain evidence="1">Expedition CK06-06</strain>
    </source>
</reference>
<dbReference type="AlphaFoldDB" id="X0SPV4"/>
<organism evidence="1">
    <name type="scientific">marine sediment metagenome</name>
    <dbReference type="NCBI Taxonomy" id="412755"/>
    <lineage>
        <taxon>unclassified sequences</taxon>
        <taxon>metagenomes</taxon>
        <taxon>ecological metagenomes</taxon>
    </lineage>
</organism>
<proteinExistence type="predicted"/>
<evidence type="ECO:0000313" key="1">
    <source>
        <dbReference type="EMBL" id="GAF77161.1"/>
    </source>
</evidence>
<dbReference type="EMBL" id="BARS01003073">
    <property type="protein sequence ID" value="GAF77161.1"/>
    <property type="molecule type" value="Genomic_DNA"/>
</dbReference>
<protein>
    <submittedName>
        <fullName evidence="1">Uncharacterized protein</fullName>
    </submittedName>
</protein>